<evidence type="ECO:0000313" key="1">
    <source>
        <dbReference type="EMBL" id="KAJ9583270.1"/>
    </source>
</evidence>
<sequence length="180" mass="21131">INPFNSYDVTFTHALVTFMSSARAHIFCNNFQTTPSTSNVFLREGKLDDLLFFRVCGDDRDRILSLLESFVLETLDRTLTGKLRRITRQHIRPSEYLSPRSYWRQFSCHPTITWDQFLNKVDKKHFENEVLECLVRSNFRANDLLQSSMITKNKKKFENTAVKHLRKSKMVKCKSQQGSS</sequence>
<dbReference type="AlphaFoldDB" id="A0AAD8EAF4"/>
<keyword evidence="2" id="KW-1185">Reference proteome</keyword>
<reference evidence="1" key="2">
    <citation type="submission" date="2023-05" db="EMBL/GenBank/DDBJ databases">
        <authorList>
            <person name="Fouks B."/>
        </authorList>
    </citation>
    <scope>NUCLEOTIDE SEQUENCE</scope>
    <source>
        <strain evidence="1">Stay&amp;Tobe</strain>
        <tissue evidence="1">Testes</tissue>
    </source>
</reference>
<name>A0AAD8EAF4_DIPPU</name>
<dbReference type="EMBL" id="JASPKZ010007634">
    <property type="protein sequence ID" value="KAJ9583270.1"/>
    <property type="molecule type" value="Genomic_DNA"/>
</dbReference>
<reference evidence="1" key="1">
    <citation type="journal article" date="2023" name="IScience">
        <title>Live-bearing cockroach genome reveals convergent evolutionary mechanisms linked to viviparity in insects and beyond.</title>
        <authorList>
            <person name="Fouks B."/>
            <person name="Harrison M.C."/>
            <person name="Mikhailova A.A."/>
            <person name="Marchal E."/>
            <person name="English S."/>
            <person name="Carruthers M."/>
            <person name="Jennings E.C."/>
            <person name="Chiamaka E.L."/>
            <person name="Frigard R.A."/>
            <person name="Pippel M."/>
            <person name="Attardo G.M."/>
            <person name="Benoit J.B."/>
            <person name="Bornberg-Bauer E."/>
            <person name="Tobe S.S."/>
        </authorList>
    </citation>
    <scope>NUCLEOTIDE SEQUENCE</scope>
    <source>
        <strain evidence="1">Stay&amp;Tobe</strain>
    </source>
</reference>
<feature type="non-terminal residue" evidence="1">
    <location>
        <position position="180"/>
    </location>
</feature>
<gene>
    <name evidence="1" type="ORF">L9F63_022403</name>
</gene>
<feature type="non-terminal residue" evidence="1">
    <location>
        <position position="1"/>
    </location>
</feature>
<evidence type="ECO:0000313" key="2">
    <source>
        <dbReference type="Proteomes" id="UP001233999"/>
    </source>
</evidence>
<protein>
    <submittedName>
        <fullName evidence="1">Uncharacterized protein</fullName>
    </submittedName>
</protein>
<organism evidence="1 2">
    <name type="scientific">Diploptera punctata</name>
    <name type="common">Pacific beetle cockroach</name>
    <dbReference type="NCBI Taxonomy" id="6984"/>
    <lineage>
        <taxon>Eukaryota</taxon>
        <taxon>Metazoa</taxon>
        <taxon>Ecdysozoa</taxon>
        <taxon>Arthropoda</taxon>
        <taxon>Hexapoda</taxon>
        <taxon>Insecta</taxon>
        <taxon>Pterygota</taxon>
        <taxon>Neoptera</taxon>
        <taxon>Polyneoptera</taxon>
        <taxon>Dictyoptera</taxon>
        <taxon>Blattodea</taxon>
        <taxon>Blaberoidea</taxon>
        <taxon>Blaberidae</taxon>
        <taxon>Diplopterinae</taxon>
        <taxon>Diploptera</taxon>
    </lineage>
</organism>
<accession>A0AAD8EAF4</accession>
<proteinExistence type="predicted"/>
<comment type="caution">
    <text evidence="1">The sequence shown here is derived from an EMBL/GenBank/DDBJ whole genome shotgun (WGS) entry which is preliminary data.</text>
</comment>
<dbReference type="Proteomes" id="UP001233999">
    <property type="component" value="Unassembled WGS sequence"/>
</dbReference>